<dbReference type="EC" id="3.4.16.4" evidence="3"/>
<dbReference type="PANTHER" id="PTHR30023">
    <property type="entry name" value="D-ALANYL-D-ALANINE CARBOXYPEPTIDASE"/>
    <property type="match status" value="1"/>
</dbReference>
<gene>
    <name evidence="3" type="primary">dacB</name>
    <name evidence="3" type="ORF">WIS52_16140</name>
</gene>
<keyword evidence="3" id="KW-0121">Carboxypeptidase</keyword>
<dbReference type="Gene3D" id="3.40.710.10">
    <property type="entry name" value="DD-peptidase/beta-lactamase superfamily"/>
    <property type="match status" value="2"/>
</dbReference>
<dbReference type="RefSeq" id="WP_349299076.1">
    <property type="nucleotide sequence ID" value="NZ_JBEDNQ010000006.1"/>
</dbReference>
<name>A0ABV1KDL1_9PSEU</name>
<sequence>MGRRHRRPERGVRRIAVIAVAVMAMASLFGAVALAEPDTRNRLGLGEEIAQYPPVPIPALRPLTPSGPAPTAAGITQALADQLDSPALGDVTGVVLDSSAPRGADPIWQRDGERAMVPGSTTKLLTAASALLTLNPTERIPTRVVPGPTPDSVVLVGGGDPSLTALPEGEDGLYPEPARIDELAEQIRTAVEGPITTVYTDTRQWSGPEVSPGWGPTDVADGFIAPMSPLMLDGGRIDPLEQNGARSSDPARAAGQALARALGADEVREGAADPNSQIIASVSSPPIASLVEYMLTSSDNVTAEALVRRVAVMRETEASFDGASRAVSESLVQAGYDVAGMQLADGSGLSRDNLIPARLLGQVLASAAAQSDSPSDVQYLRPILSGLPVAGGGGTLAERFGEGPSVAGRGVVRAKTGTLSGASSLAGVVSDVDGRLLVFALLSNGTSPGEARPALDGVAATLSRCGCRG</sequence>
<dbReference type="PRINTS" id="PR00922">
    <property type="entry name" value="DADACBPTASE3"/>
</dbReference>
<reference evidence="3 4" key="1">
    <citation type="submission" date="2024-03" db="EMBL/GenBank/DDBJ databases">
        <title>Draft genome sequence of Pseudonocardia nematodicida JCM 31783.</title>
        <authorList>
            <person name="Butdee W."/>
            <person name="Duangmal K."/>
        </authorList>
    </citation>
    <scope>NUCLEOTIDE SEQUENCE [LARGE SCALE GENOMIC DNA]</scope>
    <source>
        <strain evidence="3 4">JCM 31783</strain>
    </source>
</reference>
<accession>A0ABV1KDL1</accession>
<comment type="caution">
    <text evidence="3">The sequence shown here is derived from an EMBL/GenBank/DDBJ whole genome shotgun (WGS) entry which is preliminary data.</text>
</comment>
<evidence type="ECO:0000256" key="2">
    <source>
        <dbReference type="ARBA" id="ARBA00022801"/>
    </source>
</evidence>
<dbReference type="GO" id="GO:0009002">
    <property type="term" value="F:serine-type D-Ala-D-Ala carboxypeptidase activity"/>
    <property type="evidence" value="ECO:0007669"/>
    <property type="project" value="UniProtKB-EC"/>
</dbReference>
<dbReference type="InterPro" id="IPR000667">
    <property type="entry name" value="Peptidase_S13"/>
</dbReference>
<organism evidence="3 4">
    <name type="scientific">Pseudonocardia nematodicida</name>
    <dbReference type="NCBI Taxonomy" id="1206997"/>
    <lineage>
        <taxon>Bacteria</taxon>
        <taxon>Bacillati</taxon>
        <taxon>Actinomycetota</taxon>
        <taxon>Actinomycetes</taxon>
        <taxon>Pseudonocardiales</taxon>
        <taxon>Pseudonocardiaceae</taxon>
        <taxon>Pseudonocardia</taxon>
    </lineage>
</organism>
<comment type="similarity">
    <text evidence="1">Belongs to the peptidase S13 family.</text>
</comment>
<protein>
    <submittedName>
        <fullName evidence="3">D-alanyl-D-alanine carboxypeptidase/D-alanyl-D-alanine-endopeptidase</fullName>
        <ecNumber evidence="3">3.4.16.4</ecNumber>
    </submittedName>
</protein>
<dbReference type="Pfam" id="PF02113">
    <property type="entry name" value="Peptidase_S13"/>
    <property type="match status" value="2"/>
</dbReference>
<evidence type="ECO:0000256" key="1">
    <source>
        <dbReference type="ARBA" id="ARBA00006096"/>
    </source>
</evidence>
<proteinExistence type="inferred from homology"/>
<keyword evidence="2 3" id="KW-0378">Hydrolase</keyword>
<dbReference type="PANTHER" id="PTHR30023:SF0">
    <property type="entry name" value="PENICILLIN-SENSITIVE CARBOXYPEPTIDASE A"/>
    <property type="match status" value="1"/>
</dbReference>
<dbReference type="Proteomes" id="UP001494902">
    <property type="component" value="Unassembled WGS sequence"/>
</dbReference>
<evidence type="ECO:0000313" key="4">
    <source>
        <dbReference type="Proteomes" id="UP001494902"/>
    </source>
</evidence>
<evidence type="ECO:0000313" key="3">
    <source>
        <dbReference type="EMBL" id="MEQ3552004.1"/>
    </source>
</evidence>
<dbReference type="SUPFAM" id="SSF56601">
    <property type="entry name" value="beta-lactamase/transpeptidase-like"/>
    <property type="match status" value="1"/>
</dbReference>
<dbReference type="EMBL" id="JBEDNQ010000006">
    <property type="protein sequence ID" value="MEQ3552004.1"/>
    <property type="molecule type" value="Genomic_DNA"/>
</dbReference>
<dbReference type="InterPro" id="IPR012338">
    <property type="entry name" value="Beta-lactam/transpept-like"/>
</dbReference>
<keyword evidence="4" id="KW-1185">Reference proteome</keyword>
<keyword evidence="3" id="KW-0645">Protease</keyword>
<dbReference type="NCBIfam" id="TIGR00666">
    <property type="entry name" value="PBP4"/>
    <property type="match status" value="1"/>
</dbReference>